<evidence type="ECO:0000259" key="1">
    <source>
        <dbReference type="Pfam" id="PF00149"/>
    </source>
</evidence>
<dbReference type="EMBL" id="HM114315">
    <property type="protein sequence ID" value="AAT38479.2"/>
    <property type="molecule type" value="Genomic_DNA"/>
</dbReference>
<keyword evidence="2" id="KW-0255">Endonuclease</keyword>
<dbReference type="InterPro" id="IPR029052">
    <property type="entry name" value="Metallo-depent_PP-like"/>
</dbReference>
<sequence length="340" mass="39170">MKILHLGDLHFGAKQDDPWIQFIQRDGIRQAIEISRKYGIKKWIQTGDWFDVRKAITHTTLEFNREMCEQIAAEGIEIDVIVGNHDMHHKNTVNPNACTELLTHYSNIKVYDKPTTVDYDGLWIDLIPWMCSTNTSEILTHIKTSAATHCVGHWELNGFWFYKGLKSHGIESDFLSKYEHVVSGHFHTRSKKGNIEYIGTPYTLTAGDENDPRGFVILDTETRKYTFIENETMWHEKIYYPATDIDFSKFKNKSVRVVIEAVDKNLPAFENELEKVVHSLRTVSGIDNSIELAEGEEIDLTIKSMPELMDEYVASMPECTPEDVVAIKHMVKQLWIECTA</sequence>
<dbReference type="InterPro" id="IPR050535">
    <property type="entry name" value="DNA_Repair-Maintenance_Comp"/>
</dbReference>
<dbReference type="KEGG" id="vg:10323083"/>
<dbReference type="GO" id="GO:0004519">
    <property type="term" value="F:endonuclease activity"/>
    <property type="evidence" value="ECO:0007669"/>
    <property type="project" value="UniProtKB-KW"/>
</dbReference>
<keyword evidence="2" id="KW-0378">Hydrolase</keyword>
<dbReference type="SUPFAM" id="SSF56300">
    <property type="entry name" value="Metallo-dependent phosphatases"/>
    <property type="match status" value="1"/>
</dbReference>
<keyword evidence="2" id="KW-0540">Nuclease</keyword>
<dbReference type="InterPro" id="IPR004843">
    <property type="entry name" value="Calcineurin-like_PHP"/>
</dbReference>
<name>Q6J2Q5_9CAUD</name>
<organism evidence="2 3">
    <name type="scientific">Acinetobacter phage 133</name>
    <dbReference type="NCBI Taxonomy" id="2919552"/>
    <lineage>
        <taxon>Viruses</taxon>
        <taxon>Duplodnaviria</taxon>
        <taxon>Heunggongvirae</taxon>
        <taxon>Uroviricota</taxon>
        <taxon>Caudoviricetes</taxon>
        <taxon>Pantevenvirales</taxon>
        <taxon>Straboviridae</taxon>
        <taxon>Tevenvirinae</taxon>
        <taxon>Centumtrigintavirus</taxon>
        <taxon>Centumtrigintavirus cv133</taxon>
        <taxon>Acinetobacter virus 133</taxon>
    </lineage>
</organism>
<dbReference type="Pfam" id="PF00149">
    <property type="entry name" value="Metallophos"/>
    <property type="match status" value="1"/>
</dbReference>
<proteinExistence type="predicted"/>
<reference evidence="2 3" key="1">
    <citation type="journal article" date="2010" name="Virol. J.">
        <title>Genomes of the T4-related bacteriophages as windows on microbial genome evolution.</title>
        <authorList>
            <person name="Petrov V.M."/>
            <person name="Ratnayaka S."/>
            <person name="Nolan J.M."/>
            <person name="Miller E.S."/>
            <person name="Karam J.D."/>
        </authorList>
    </citation>
    <scope>NUCLEOTIDE SEQUENCE [LARGE SCALE GENOMIC DNA]</scope>
    <source>
        <strain evidence="2">Acj133</strain>
    </source>
</reference>
<evidence type="ECO:0000313" key="2">
    <source>
        <dbReference type="EMBL" id="AAT38479.2"/>
    </source>
</evidence>
<feature type="domain" description="Calcineurin-like phosphoesterase" evidence="1">
    <location>
        <begin position="1"/>
        <end position="187"/>
    </location>
</feature>
<dbReference type="GO" id="GO:0016787">
    <property type="term" value="F:hydrolase activity"/>
    <property type="evidence" value="ECO:0007669"/>
    <property type="project" value="InterPro"/>
</dbReference>
<protein>
    <submittedName>
        <fullName evidence="2">Gp47 recombination endonuclease subunit</fullName>
    </submittedName>
</protein>
<dbReference type="Proteomes" id="UP000000330">
    <property type="component" value="Segment"/>
</dbReference>
<dbReference type="Gene3D" id="3.60.21.10">
    <property type="match status" value="1"/>
</dbReference>
<dbReference type="GeneID" id="10323083"/>
<gene>
    <name evidence="2" type="primary">47</name>
    <name evidence="2" type="ORF">Acjp096</name>
</gene>
<keyword evidence="3" id="KW-1185">Reference proteome</keyword>
<dbReference type="RefSeq" id="YP_004300677.1">
    <property type="nucleotide sequence ID" value="NC_015250.1"/>
</dbReference>
<dbReference type="PANTHER" id="PTHR30337">
    <property type="entry name" value="COMPONENT OF ATP-DEPENDENT DSDNA EXONUCLEASE"/>
    <property type="match status" value="1"/>
</dbReference>
<accession>Q6J2Q5</accession>
<evidence type="ECO:0000313" key="3">
    <source>
        <dbReference type="Proteomes" id="UP000000330"/>
    </source>
</evidence>